<proteinExistence type="predicted"/>
<comment type="caution">
    <text evidence="1">The sequence shown here is derived from an EMBL/GenBank/DDBJ whole genome shotgun (WGS) entry which is preliminary data.</text>
</comment>
<sequence>MTPETDPQFESLLILGGGGLVGIQVAKRAAADLHPKRIVIAGLFRKEVTDAIDTLAEDHPNVEFSGYYGNVFLRGRPVPAAEDVALPSPLEQKADPVVRRHIFEDTYEDFETAYRESLLVRLIHEAKPTAIVDCINTATGISYQDVFLASDIVSRGLGELRDAAGRGAEQGRDGEQICLPRSQFDSFGVDLEKLLVSISVPELILHVRLLYRAMMEAKSKIYLKVGTTGTGGMGLNIPYTHGEDRPSPTLMTKTAIAFAQTGLLFLMARTAGAPIVKEVKPAAMIGYRDIDFSTVRGLQWRKKDGALVMSRVPYVLYEAQEESLGDVLDTMPRPDDFTPLRNADGTEKTLQLPAVNTGENGTFTRGEFEAITYTGQMEFITPEEIAEDIILELHGSNTGHDVISAVDSAVMNPTYKAGMIRGVAIEELLKLENETKTPSIALGQLGPPQLAKYLYEAHLFAVEYGTLGQLLGLDGGAPAGAEDISTRFFQRLANDPLRETITSIGIPILHPDGSTIWRGPTVKIPPYNPKNHRITLDRKSMDLYATKGWVDLRPSHMAWWLEMFREMHGTTHARGSKWSSERLTRRAYLKDEIQIGEVVAWIFNNKLDPAGHRIK</sequence>
<reference evidence="1" key="2">
    <citation type="journal article" date="2021" name="Microbiome">
        <title>Successional dynamics and alternative stable states in a saline activated sludge microbial community over 9 years.</title>
        <authorList>
            <person name="Wang Y."/>
            <person name="Ye J."/>
            <person name="Ju F."/>
            <person name="Liu L."/>
            <person name="Boyd J.A."/>
            <person name="Deng Y."/>
            <person name="Parks D.H."/>
            <person name="Jiang X."/>
            <person name="Yin X."/>
            <person name="Woodcroft B.J."/>
            <person name="Tyson G.W."/>
            <person name="Hugenholtz P."/>
            <person name="Polz M.F."/>
            <person name="Zhang T."/>
        </authorList>
    </citation>
    <scope>NUCLEOTIDE SEQUENCE</scope>
    <source>
        <strain evidence="1">HKST-UBA02</strain>
    </source>
</reference>
<reference evidence="1" key="1">
    <citation type="submission" date="2020-04" db="EMBL/GenBank/DDBJ databases">
        <authorList>
            <person name="Zhang T."/>
        </authorList>
    </citation>
    <scope>NUCLEOTIDE SEQUENCE</scope>
    <source>
        <strain evidence="1">HKST-UBA02</strain>
    </source>
</reference>
<evidence type="ECO:0000313" key="2">
    <source>
        <dbReference type="Proteomes" id="UP000739538"/>
    </source>
</evidence>
<dbReference type="EMBL" id="JAGQHS010000008">
    <property type="protein sequence ID" value="MCA9754704.1"/>
    <property type="molecule type" value="Genomic_DNA"/>
</dbReference>
<evidence type="ECO:0000313" key="1">
    <source>
        <dbReference type="EMBL" id="MCA9754704.1"/>
    </source>
</evidence>
<evidence type="ECO:0008006" key="3">
    <source>
        <dbReference type="Google" id="ProtNLM"/>
    </source>
</evidence>
<accession>A0A956N8S9</accession>
<protein>
    <recommendedName>
        <fullName evidence="3">Short-chain dehydrogenase</fullName>
    </recommendedName>
</protein>
<organism evidence="1 2">
    <name type="scientific">Eiseniibacteriota bacterium</name>
    <dbReference type="NCBI Taxonomy" id="2212470"/>
    <lineage>
        <taxon>Bacteria</taxon>
        <taxon>Candidatus Eiseniibacteriota</taxon>
    </lineage>
</organism>
<dbReference type="Proteomes" id="UP000739538">
    <property type="component" value="Unassembled WGS sequence"/>
</dbReference>
<gene>
    <name evidence="1" type="ORF">KDA27_02800</name>
</gene>
<dbReference type="AlphaFoldDB" id="A0A956N8S9"/>
<name>A0A956N8S9_UNCEI</name>